<dbReference type="Proteomes" id="UP001064087">
    <property type="component" value="Chromosome"/>
</dbReference>
<dbReference type="RefSeq" id="WP_263047861.1">
    <property type="nucleotide sequence ID" value="NZ_CP106738.1"/>
</dbReference>
<dbReference type="Pfam" id="PF02538">
    <property type="entry name" value="Hydantoinase_B"/>
    <property type="match status" value="1"/>
</dbReference>
<gene>
    <name evidence="2" type="ORF">N7U68_19185</name>
</gene>
<dbReference type="PANTHER" id="PTHR11365:SF23">
    <property type="entry name" value="HYPOTHETICAL 5-OXOPROLINASE (EUROFUNG)-RELATED"/>
    <property type="match status" value="1"/>
</dbReference>
<dbReference type="EMBL" id="CP106738">
    <property type="protein sequence ID" value="UXX83169.1"/>
    <property type="molecule type" value="Genomic_DNA"/>
</dbReference>
<keyword evidence="3" id="KW-1185">Reference proteome</keyword>
<feature type="domain" description="Hydantoinase B/oxoprolinase" evidence="1">
    <location>
        <begin position="4"/>
        <end position="525"/>
    </location>
</feature>
<name>A0ABY6DBC3_9RHOB</name>
<accession>A0ABY6DBC3</accession>
<proteinExistence type="predicted"/>
<protein>
    <submittedName>
        <fullName evidence="2">Hydantoinase B/oxoprolinase family protein</fullName>
    </submittedName>
</protein>
<organism evidence="2 3">
    <name type="scientific">Roseovarius pelagicus</name>
    <dbReference type="NCBI Taxonomy" id="2980108"/>
    <lineage>
        <taxon>Bacteria</taxon>
        <taxon>Pseudomonadati</taxon>
        <taxon>Pseudomonadota</taxon>
        <taxon>Alphaproteobacteria</taxon>
        <taxon>Rhodobacterales</taxon>
        <taxon>Roseobacteraceae</taxon>
        <taxon>Roseovarius</taxon>
    </lineage>
</organism>
<sequence>MRVDPITFEVVSNALVGVAEQMAATILRTSYSTVVREMLDYSTAVFDPNGHIIAQSCRIPIHLNSMSRSLRTTLDGIIPIEEWDEGDIIITNDPYLGGQHLPDVQTFMPVYADGKIVAICGTLDHHLDVGGMRPGSYAGDAVEIFQEGFRIPPIKLHEKGEPNERFLAVFDANVRQPDQTGGDLRAQAAALSIGRDGVLELVERYGVETFENCLLDAIDTSETRMRAKIRELPEGDYYGEYQVDDDGVTDERITVKVKLTIKDGGIHLDFTGTDKQRRAPTNATISSCESASYFAILSILDPTIPSNFGLYKPITITAPEGTVVNAQSPAPVVGRNTITHTIVGAIMKALADVVPDRVTAGYYANSNVHILAGDGTGEHAPWILFDIEVGGGGARRTKDGVDCWSQGVHNLANTPIEMIEVMYPLQFTCYEFLPDTGGAGRTRGGLGVRRDIKFLDKSGTLETQFDKFKVEPFGLEGGKPGAVGKLFLNPDSNAPKSLRSKTNNQRLERNDIFSMFTQGGGGYGPAAERNKDDILRDIVEGKLTPERAKADYGVEVSV</sequence>
<evidence type="ECO:0000313" key="2">
    <source>
        <dbReference type="EMBL" id="UXX83169.1"/>
    </source>
</evidence>
<dbReference type="PANTHER" id="PTHR11365">
    <property type="entry name" value="5-OXOPROLINASE RELATED"/>
    <property type="match status" value="1"/>
</dbReference>
<evidence type="ECO:0000313" key="3">
    <source>
        <dbReference type="Proteomes" id="UP001064087"/>
    </source>
</evidence>
<dbReference type="InterPro" id="IPR003692">
    <property type="entry name" value="Hydantoinase_B"/>
</dbReference>
<evidence type="ECO:0000259" key="1">
    <source>
        <dbReference type="Pfam" id="PF02538"/>
    </source>
</evidence>
<reference evidence="2" key="1">
    <citation type="submission" date="2022-10" db="EMBL/GenBank/DDBJ databases">
        <title>Roseovarius pelagicus sp. nov., isolated from Arctic seawater.</title>
        <authorList>
            <person name="Hong Y.W."/>
            <person name="Hwang C.Y."/>
        </authorList>
    </citation>
    <scope>NUCLEOTIDE SEQUENCE</scope>
    <source>
        <strain evidence="2">HL-MP18</strain>
    </source>
</reference>
<dbReference type="InterPro" id="IPR045079">
    <property type="entry name" value="Oxoprolinase-like"/>
</dbReference>